<dbReference type="Pfam" id="PF04296">
    <property type="entry name" value="YlxR"/>
    <property type="match status" value="1"/>
</dbReference>
<accession>A0AAU0UNR9</accession>
<dbReference type="InterPro" id="IPR035931">
    <property type="entry name" value="YlxR-like_sf"/>
</dbReference>
<dbReference type="NCBIfam" id="NF047356">
    <property type="entry name" value="RNA_bind_RnpM"/>
    <property type="match status" value="1"/>
</dbReference>
<dbReference type="PANTHER" id="PTHR34215:SF1">
    <property type="entry name" value="YLXR DOMAIN-CONTAINING PROTEIN"/>
    <property type="match status" value="1"/>
</dbReference>
<dbReference type="InterPro" id="IPR037465">
    <property type="entry name" value="YlxR"/>
</dbReference>
<dbReference type="Gene3D" id="3.30.1230.10">
    <property type="entry name" value="YlxR-like"/>
    <property type="match status" value="1"/>
</dbReference>
<dbReference type="Proteomes" id="UP001329915">
    <property type="component" value="Chromosome"/>
</dbReference>
<proteinExistence type="predicted"/>
<keyword evidence="3" id="KW-1185">Reference proteome</keyword>
<gene>
    <name evidence="2" type="ORF">MFMK1_002088</name>
</gene>
<dbReference type="SUPFAM" id="SSF64376">
    <property type="entry name" value="YlxR-like"/>
    <property type="match status" value="1"/>
</dbReference>
<dbReference type="InterPro" id="IPR007393">
    <property type="entry name" value="YlxR_dom"/>
</dbReference>
<name>A0AAU0UNR9_9FIRM</name>
<evidence type="ECO:0000259" key="1">
    <source>
        <dbReference type="Pfam" id="PF04296"/>
    </source>
</evidence>
<dbReference type="KEGG" id="dbc:MFMK1_002088"/>
<feature type="domain" description="YlxR" evidence="1">
    <location>
        <begin position="1"/>
        <end position="72"/>
    </location>
</feature>
<dbReference type="CDD" id="cd00279">
    <property type="entry name" value="YlxR"/>
    <property type="match status" value="1"/>
</dbReference>
<reference evidence="2 3" key="1">
    <citation type="submission" date="2023-04" db="EMBL/GenBank/DDBJ databases">
        <authorList>
            <person name="Hsu D."/>
        </authorList>
    </citation>
    <scope>NUCLEOTIDE SEQUENCE [LARGE SCALE GENOMIC DNA]</scope>
    <source>
        <strain evidence="2 3">MK1</strain>
    </source>
</reference>
<evidence type="ECO:0000313" key="3">
    <source>
        <dbReference type="Proteomes" id="UP001329915"/>
    </source>
</evidence>
<organism evidence="2 3">
    <name type="scientific">Metallumcola ferriviriculae</name>
    <dbReference type="NCBI Taxonomy" id="3039180"/>
    <lineage>
        <taxon>Bacteria</taxon>
        <taxon>Bacillati</taxon>
        <taxon>Bacillota</taxon>
        <taxon>Clostridia</taxon>
        <taxon>Neomoorellales</taxon>
        <taxon>Desulfitibacteraceae</taxon>
        <taxon>Metallumcola</taxon>
    </lineage>
</organism>
<dbReference type="EMBL" id="CP121694">
    <property type="protein sequence ID" value="WRO22263.1"/>
    <property type="molecule type" value="Genomic_DNA"/>
</dbReference>
<dbReference type="AlphaFoldDB" id="A0AAU0UNR9"/>
<dbReference type="PANTHER" id="PTHR34215">
    <property type="entry name" value="BLL0784 PROTEIN"/>
    <property type="match status" value="1"/>
</dbReference>
<protein>
    <submittedName>
        <fullName evidence="2">YlxR family protein</fullName>
    </submittedName>
</protein>
<evidence type="ECO:0000313" key="2">
    <source>
        <dbReference type="EMBL" id="WRO22263.1"/>
    </source>
</evidence>
<sequence length="78" mass="8616">MCLGCRERKDKRELVRVVRSPEGEIHIDPSGKRPGRGAYVCPDKACLAKAIKTKALERSLAGAISEEVRQKLLEEVLG</sequence>